<dbReference type="EMBL" id="JANCLT010000016">
    <property type="protein sequence ID" value="MCP8970940.1"/>
    <property type="molecule type" value="Genomic_DNA"/>
</dbReference>
<evidence type="ECO:0000256" key="4">
    <source>
        <dbReference type="ARBA" id="ARBA00022679"/>
    </source>
</evidence>
<dbReference type="EC" id="2.7.4.9" evidence="2 10"/>
<comment type="function">
    <text evidence="10">Phosphorylation of dTMP to form dTDP in both de novo and salvage pathways of dTTP synthesis.</text>
</comment>
<dbReference type="Proteomes" id="UP001156102">
    <property type="component" value="Unassembled WGS sequence"/>
</dbReference>
<evidence type="ECO:0000256" key="2">
    <source>
        <dbReference type="ARBA" id="ARBA00012980"/>
    </source>
</evidence>
<dbReference type="GO" id="GO:0004798">
    <property type="term" value="F:dTMP kinase activity"/>
    <property type="evidence" value="ECO:0007669"/>
    <property type="project" value="UniProtKB-UniRule"/>
</dbReference>
<dbReference type="AlphaFoldDB" id="A0AA41XCJ8"/>
<evidence type="ECO:0000313" key="12">
    <source>
        <dbReference type="EMBL" id="MCP8970940.1"/>
    </source>
</evidence>
<evidence type="ECO:0000256" key="5">
    <source>
        <dbReference type="ARBA" id="ARBA00022727"/>
    </source>
</evidence>
<comment type="similarity">
    <text evidence="1 10">Belongs to the thymidylate kinase family.</text>
</comment>
<dbReference type="GO" id="GO:0006227">
    <property type="term" value="P:dUDP biosynthetic process"/>
    <property type="evidence" value="ECO:0007669"/>
    <property type="project" value="TreeGrafter"/>
</dbReference>
<evidence type="ECO:0000256" key="10">
    <source>
        <dbReference type="HAMAP-Rule" id="MF_00165"/>
    </source>
</evidence>
<dbReference type="InterPro" id="IPR018094">
    <property type="entry name" value="Thymidylate_kinase"/>
</dbReference>
<dbReference type="RefSeq" id="WP_254760866.1">
    <property type="nucleotide sequence ID" value="NZ_JANCLT010000016.1"/>
</dbReference>
<dbReference type="InterPro" id="IPR027417">
    <property type="entry name" value="P-loop_NTPase"/>
</dbReference>
<dbReference type="CDD" id="cd01672">
    <property type="entry name" value="TMPK"/>
    <property type="match status" value="1"/>
</dbReference>
<feature type="binding site" evidence="10">
    <location>
        <begin position="9"/>
        <end position="16"/>
    </location>
    <ligand>
        <name>ATP</name>
        <dbReference type="ChEBI" id="CHEBI:30616"/>
    </ligand>
</feature>
<gene>
    <name evidence="10" type="primary">tmk</name>
    <name evidence="12" type="ORF">NK662_20680</name>
</gene>
<keyword evidence="6 10" id="KW-0547">Nucleotide-binding</keyword>
<sequence length="194" mass="21974">MGHFIVIEGVDGTGKSTTAHLLAAKLGAVYYQTPPAMFKEVRSVFRNMDNAWGNFYFYLSTLAVAAREIQTLLSNSDVICDRYSFSTQAYHEISLQQSLHTSISHLDLLKPDLTVLLRADRVIRHERLIQRSSAHSFELDIDYQEQVQARMIRLLEEESTHFLTLDTGAATVEEIVQQILGKLNSLQLESSLSR</sequence>
<dbReference type="HAMAP" id="MF_00165">
    <property type="entry name" value="Thymidylate_kinase"/>
    <property type="match status" value="1"/>
</dbReference>
<evidence type="ECO:0000256" key="3">
    <source>
        <dbReference type="ARBA" id="ARBA00017144"/>
    </source>
</evidence>
<accession>A0AA41XCJ8</accession>
<dbReference type="InterPro" id="IPR039430">
    <property type="entry name" value="Thymidylate_kin-like_dom"/>
</dbReference>
<proteinExistence type="inferred from homology"/>
<keyword evidence="13" id="KW-1185">Reference proteome</keyword>
<evidence type="ECO:0000313" key="13">
    <source>
        <dbReference type="Proteomes" id="UP001156102"/>
    </source>
</evidence>
<organism evidence="12 13">
    <name type="scientific">Ectobacillus ponti</name>
    <dbReference type="NCBI Taxonomy" id="2961894"/>
    <lineage>
        <taxon>Bacteria</taxon>
        <taxon>Bacillati</taxon>
        <taxon>Bacillota</taxon>
        <taxon>Bacilli</taxon>
        <taxon>Bacillales</taxon>
        <taxon>Bacillaceae</taxon>
        <taxon>Ectobacillus</taxon>
    </lineage>
</organism>
<dbReference type="GO" id="GO:0004550">
    <property type="term" value="F:nucleoside diphosphate kinase activity"/>
    <property type="evidence" value="ECO:0007669"/>
    <property type="project" value="TreeGrafter"/>
</dbReference>
<dbReference type="Pfam" id="PF02223">
    <property type="entry name" value="Thymidylate_kin"/>
    <property type="match status" value="1"/>
</dbReference>
<evidence type="ECO:0000256" key="7">
    <source>
        <dbReference type="ARBA" id="ARBA00022777"/>
    </source>
</evidence>
<protein>
    <recommendedName>
        <fullName evidence="3 10">Thymidylate kinase</fullName>
        <ecNumber evidence="2 10">2.7.4.9</ecNumber>
    </recommendedName>
    <alternativeName>
        <fullName evidence="10">dTMP kinase</fullName>
    </alternativeName>
</protein>
<keyword evidence="4 10" id="KW-0808">Transferase</keyword>
<evidence type="ECO:0000256" key="1">
    <source>
        <dbReference type="ARBA" id="ARBA00009776"/>
    </source>
</evidence>
<dbReference type="GO" id="GO:0006235">
    <property type="term" value="P:dTTP biosynthetic process"/>
    <property type="evidence" value="ECO:0007669"/>
    <property type="project" value="UniProtKB-UniRule"/>
</dbReference>
<dbReference type="PANTHER" id="PTHR10344">
    <property type="entry name" value="THYMIDYLATE KINASE"/>
    <property type="match status" value="1"/>
</dbReference>
<dbReference type="PANTHER" id="PTHR10344:SF4">
    <property type="entry name" value="UMP-CMP KINASE 2, MITOCHONDRIAL"/>
    <property type="match status" value="1"/>
</dbReference>
<dbReference type="GO" id="GO:0006233">
    <property type="term" value="P:dTDP biosynthetic process"/>
    <property type="evidence" value="ECO:0007669"/>
    <property type="project" value="InterPro"/>
</dbReference>
<evidence type="ECO:0000256" key="9">
    <source>
        <dbReference type="ARBA" id="ARBA00048743"/>
    </source>
</evidence>
<dbReference type="GO" id="GO:0005524">
    <property type="term" value="F:ATP binding"/>
    <property type="evidence" value="ECO:0007669"/>
    <property type="project" value="UniProtKB-UniRule"/>
</dbReference>
<dbReference type="GO" id="GO:0005737">
    <property type="term" value="C:cytoplasm"/>
    <property type="evidence" value="ECO:0007669"/>
    <property type="project" value="TreeGrafter"/>
</dbReference>
<keyword evidence="7 10" id="KW-0418">Kinase</keyword>
<comment type="caution">
    <text evidence="12">The sequence shown here is derived from an EMBL/GenBank/DDBJ whole genome shotgun (WGS) entry which is preliminary data.</text>
</comment>
<keyword evidence="8 10" id="KW-0067">ATP-binding</keyword>
<evidence type="ECO:0000256" key="6">
    <source>
        <dbReference type="ARBA" id="ARBA00022741"/>
    </source>
</evidence>
<feature type="domain" description="Thymidylate kinase-like" evidence="11">
    <location>
        <begin position="7"/>
        <end position="179"/>
    </location>
</feature>
<comment type="catalytic activity">
    <reaction evidence="9 10">
        <text>dTMP + ATP = dTDP + ADP</text>
        <dbReference type="Rhea" id="RHEA:13517"/>
        <dbReference type="ChEBI" id="CHEBI:30616"/>
        <dbReference type="ChEBI" id="CHEBI:58369"/>
        <dbReference type="ChEBI" id="CHEBI:63528"/>
        <dbReference type="ChEBI" id="CHEBI:456216"/>
        <dbReference type="EC" id="2.7.4.9"/>
    </reaction>
</comment>
<evidence type="ECO:0000259" key="11">
    <source>
        <dbReference type="Pfam" id="PF02223"/>
    </source>
</evidence>
<name>A0AA41XCJ8_9BACI</name>
<reference evidence="12" key="1">
    <citation type="submission" date="2022-07" db="EMBL/GenBank/DDBJ databases">
        <authorList>
            <person name="Li W.-J."/>
            <person name="Deng Q.-Q."/>
        </authorList>
    </citation>
    <scope>NUCLEOTIDE SEQUENCE</scope>
    <source>
        <strain evidence="12">SYSU M60031</strain>
    </source>
</reference>
<dbReference type="SUPFAM" id="SSF52540">
    <property type="entry name" value="P-loop containing nucleoside triphosphate hydrolases"/>
    <property type="match status" value="1"/>
</dbReference>
<evidence type="ECO:0000256" key="8">
    <source>
        <dbReference type="ARBA" id="ARBA00022840"/>
    </source>
</evidence>
<dbReference type="Gene3D" id="3.40.50.300">
    <property type="entry name" value="P-loop containing nucleotide triphosphate hydrolases"/>
    <property type="match status" value="1"/>
</dbReference>
<keyword evidence="5 10" id="KW-0545">Nucleotide biosynthesis</keyword>